<dbReference type="SUPFAM" id="SSF52833">
    <property type="entry name" value="Thioredoxin-like"/>
    <property type="match status" value="1"/>
</dbReference>
<dbReference type="PROSITE" id="PS50405">
    <property type="entry name" value="GST_CTER"/>
    <property type="match status" value="1"/>
</dbReference>
<dbReference type="EMBL" id="FMUQ01000002">
    <property type="protein sequence ID" value="SCX77150.1"/>
    <property type="molecule type" value="Genomic_DNA"/>
</dbReference>
<evidence type="ECO:0000313" key="4">
    <source>
        <dbReference type="EMBL" id="SCX77150.1"/>
    </source>
</evidence>
<dbReference type="InterPro" id="IPR036282">
    <property type="entry name" value="Glutathione-S-Trfase_C_sf"/>
</dbReference>
<dbReference type="InterPro" id="IPR034341">
    <property type="entry name" value="SspA_N"/>
</dbReference>
<organism evidence="4 5">
    <name type="scientific">Basfia succiniciproducens</name>
    <dbReference type="NCBI Taxonomy" id="653940"/>
    <lineage>
        <taxon>Bacteria</taxon>
        <taxon>Pseudomonadati</taxon>
        <taxon>Pseudomonadota</taxon>
        <taxon>Gammaproteobacteria</taxon>
        <taxon>Pasteurellales</taxon>
        <taxon>Pasteurellaceae</taxon>
        <taxon>Basfia</taxon>
    </lineage>
</organism>
<evidence type="ECO:0000259" key="2">
    <source>
        <dbReference type="PROSITE" id="PS50404"/>
    </source>
</evidence>
<dbReference type="InterPro" id="IPR034342">
    <property type="entry name" value="SspA_C"/>
</dbReference>
<evidence type="ECO:0000313" key="5">
    <source>
        <dbReference type="Proteomes" id="UP000199588"/>
    </source>
</evidence>
<comment type="caution">
    <text evidence="4">The sequence shown here is derived from an EMBL/GenBank/DDBJ whole genome shotgun (WGS) entry which is preliminary data.</text>
</comment>
<dbReference type="CDD" id="cd03186">
    <property type="entry name" value="GST_C_SspA"/>
    <property type="match status" value="1"/>
</dbReference>
<sequence length="212" mass="24209">MTSAANKRSIMTLFSDKSDIYCHQVRIVLAEKGVAYETEIVDPQALSEDLMELNPYGTLPTLVDRDLVLFNSRIIMEYLDERFPHPPLMPVYPVARGKTRLLMLRIEQDWYPALEKAEKGTEEERATALKQLKEEMLAIAPIFTQTPYFMSEEFSLVDCYIAPLLWRMQELGVEFGGAGAKAIKGYMAKVFERESFVQSLGNNAPKNLMDEK</sequence>
<dbReference type="InterPro" id="IPR004045">
    <property type="entry name" value="Glutathione_S-Trfase_N"/>
</dbReference>
<keyword evidence="5" id="KW-1185">Reference proteome</keyword>
<dbReference type="PANTHER" id="PTHR43968:SF6">
    <property type="entry name" value="GLUTATHIONE S-TRANSFERASE OMEGA"/>
    <property type="match status" value="1"/>
</dbReference>
<dbReference type="PANTHER" id="PTHR43968">
    <property type="match status" value="1"/>
</dbReference>
<dbReference type="Pfam" id="PF13409">
    <property type="entry name" value="GST_N_2"/>
    <property type="match status" value="1"/>
</dbReference>
<dbReference type="InterPro" id="IPR040079">
    <property type="entry name" value="Glutathione_S-Trfase"/>
</dbReference>
<name>A0A1G5AH08_9PAST</name>
<dbReference type="InterPro" id="IPR004046">
    <property type="entry name" value="GST_C"/>
</dbReference>
<gene>
    <name evidence="4" type="ORF">SAMN02910354_00281</name>
</gene>
<protein>
    <submittedName>
        <fullName evidence="4">RNA polymerase-associated protein</fullName>
    </submittedName>
</protein>
<dbReference type="NCBIfam" id="NF007016">
    <property type="entry name" value="PRK09481.1"/>
    <property type="match status" value="1"/>
</dbReference>
<dbReference type="CDD" id="cd03059">
    <property type="entry name" value="GST_N_SspA"/>
    <property type="match status" value="1"/>
</dbReference>
<comment type="similarity">
    <text evidence="1">Belongs to the GST superfamily. HSP26 family.</text>
</comment>
<evidence type="ECO:0000256" key="1">
    <source>
        <dbReference type="ARBA" id="ARBA00009929"/>
    </source>
</evidence>
<reference evidence="4 5" key="1">
    <citation type="submission" date="2016-10" db="EMBL/GenBank/DDBJ databases">
        <authorList>
            <person name="Varghese N."/>
            <person name="Submissions S."/>
        </authorList>
    </citation>
    <scope>NUCLEOTIDE SEQUENCE [LARGE SCALE GENOMIC DNA]</scope>
    <source>
        <strain evidence="4 5">DSM 22022</strain>
    </source>
</reference>
<feature type="domain" description="GST N-terminal" evidence="2">
    <location>
        <begin position="9"/>
        <end position="87"/>
    </location>
</feature>
<proteinExistence type="inferred from homology"/>
<dbReference type="SFLD" id="SFLDG00358">
    <property type="entry name" value="Main_(cytGST)"/>
    <property type="match status" value="1"/>
</dbReference>
<dbReference type="SUPFAM" id="SSF47616">
    <property type="entry name" value="GST C-terminal domain-like"/>
    <property type="match status" value="1"/>
</dbReference>
<dbReference type="Gene3D" id="3.40.30.10">
    <property type="entry name" value="Glutaredoxin"/>
    <property type="match status" value="1"/>
</dbReference>
<dbReference type="InterPro" id="IPR050983">
    <property type="entry name" value="GST_Omega/HSP26"/>
</dbReference>
<dbReference type="SFLD" id="SFLDS00019">
    <property type="entry name" value="Glutathione_Transferase_(cytos"/>
    <property type="match status" value="1"/>
</dbReference>
<dbReference type="Pfam" id="PF00043">
    <property type="entry name" value="GST_C"/>
    <property type="match status" value="1"/>
</dbReference>
<dbReference type="Gene3D" id="1.20.1050.10">
    <property type="match status" value="1"/>
</dbReference>
<accession>A0A1G5AH08</accession>
<dbReference type="InterPro" id="IPR036249">
    <property type="entry name" value="Thioredoxin-like_sf"/>
</dbReference>
<feature type="domain" description="GST C-terminal" evidence="3">
    <location>
        <begin position="92"/>
        <end position="212"/>
    </location>
</feature>
<dbReference type="InterPro" id="IPR010987">
    <property type="entry name" value="Glutathione-S-Trfase_C-like"/>
</dbReference>
<dbReference type="RefSeq" id="WP_011200455.1">
    <property type="nucleotide sequence ID" value="NZ_CP015031.1"/>
</dbReference>
<dbReference type="Proteomes" id="UP000199588">
    <property type="component" value="Unassembled WGS sequence"/>
</dbReference>
<dbReference type="PROSITE" id="PS50404">
    <property type="entry name" value="GST_NTER"/>
    <property type="match status" value="1"/>
</dbReference>
<evidence type="ECO:0000259" key="3">
    <source>
        <dbReference type="PROSITE" id="PS50405"/>
    </source>
</evidence>